<evidence type="ECO:0000313" key="2">
    <source>
        <dbReference type="EMBL" id="NYI81235.1"/>
    </source>
</evidence>
<evidence type="ECO:0008006" key="4">
    <source>
        <dbReference type="Google" id="ProtNLM"/>
    </source>
</evidence>
<organism evidence="2 3">
    <name type="scientific">Nocardioides panzhihuensis</name>
    <dbReference type="NCBI Taxonomy" id="860243"/>
    <lineage>
        <taxon>Bacteria</taxon>
        <taxon>Bacillati</taxon>
        <taxon>Actinomycetota</taxon>
        <taxon>Actinomycetes</taxon>
        <taxon>Propionibacteriales</taxon>
        <taxon>Nocardioidaceae</taxon>
        <taxon>Nocardioides</taxon>
    </lineage>
</organism>
<dbReference type="AlphaFoldDB" id="A0A7Z0DT11"/>
<evidence type="ECO:0000256" key="1">
    <source>
        <dbReference type="SAM" id="MobiDB-lite"/>
    </source>
</evidence>
<dbReference type="RefSeq" id="WP_179661806.1">
    <property type="nucleotide sequence ID" value="NZ_JACBZR010000002.1"/>
</dbReference>
<sequence>MHRRERVPGGRPVQVLVRLTEAEAGEIGRRADAAGLTAASYLAVVGMAEEAPDMAPRAGGAGAVSGGRGVSMAVSLEWRNAAAAELLAVVRQARGVARNLNQLTHYTHSERHLHAETEQVLAETLQLIRRAVQVANLLDPRRPKDEHTDPVEESPAAAPERAGE</sequence>
<protein>
    <recommendedName>
        <fullName evidence="4">Plasmid mobilization relaxosome protein MobC</fullName>
    </recommendedName>
</protein>
<reference evidence="2 3" key="1">
    <citation type="submission" date="2020-07" db="EMBL/GenBank/DDBJ databases">
        <title>Sequencing the genomes of 1000 actinobacteria strains.</title>
        <authorList>
            <person name="Klenk H.-P."/>
        </authorList>
    </citation>
    <scope>NUCLEOTIDE SEQUENCE [LARGE SCALE GENOMIC DNA]</scope>
    <source>
        <strain evidence="2 3">DSM 26487</strain>
    </source>
</reference>
<feature type="region of interest" description="Disordered" evidence="1">
    <location>
        <begin position="138"/>
        <end position="164"/>
    </location>
</feature>
<proteinExistence type="predicted"/>
<feature type="compositionally biased region" description="Basic and acidic residues" evidence="1">
    <location>
        <begin position="139"/>
        <end position="150"/>
    </location>
</feature>
<dbReference type="Proteomes" id="UP000564496">
    <property type="component" value="Unassembled WGS sequence"/>
</dbReference>
<accession>A0A7Z0DT11</accession>
<name>A0A7Z0DT11_9ACTN</name>
<dbReference type="EMBL" id="JACBZR010000002">
    <property type="protein sequence ID" value="NYI81235.1"/>
    <property type="molecule type" value="Genomic_DNA"/>
</dbReference>
<gene>
    <name evidence="2" type="ORF">BJ988_005943</name>
</gene>
<keyword evidence="3" id="KW-1185">Reference proteome</keyword>
<evidence type="ECO:0000313" key="3">
    <source>
        <dbReference type="Proteomes" id="UP000564496"/>
    </source>
</evidence>
<comment type="caution">
    <text evidence="2">The sequence shown here is derived from an EMBL/GenBank/DDBJ whole genome shotgun (WGS) entry which is preliminary data.</text>
</comment>